<gene>
    <name evidence="5 6" type="primary">queF</name>
    <name evidence="6" type="ORF">NTG6680_2167</name>
</gene>
<feature type="binding site" evidence="5">
    <location>
        <begin position="80"/>
        <end position="81"/>
    </location>
    <ligand>
        <name>substrate</name>
    </ligand>
</feature>
<sequence>MSALPSKTVASKLLETFANPNPQRDYHIHMEIPEFTCLCPKTGQPDFATLILDYIADTTCVELKSLKLYIWSFRNEGHFHEDVTNRILDDLVAVIQPRFMRLTAKFYVRGGIFTNIVTEHRKLGWQAQPLVDLMQFETQSNTRG</sequence>
<dbReference type="InterPro" id="IPR050084">
    <property type="entry name" value="NADPH_dep_7-cyano-7-deazaG_red"/>
</dbReference>
<keyword evidence="7" id="KW-1185">Reference proteome</keyword>
<keyword evidence="1 5" id="KW-0963">Cytoplasm</keyword>
<dbReference type="PIRSF" id="PIRSF027377">
    <property type="entry name" value="Nitrile_oxidored_QueF"/>
    <property type="match status" value="1"/>
</dbReference>
<evidence type="ECO:0000256" key="4">
    <source>
        <dbReference type="ARBA" id="ARBA00023002"/>
    </source>
</evidence>
<organism evidence="6 7">
    <name type="scientific">Candidatus Nitrotoga arctica</name>
    <dbReference type="NCBI Taxonomy" id="453162"/>
    <lineage>
        <taxon>Bacteria</taxon>
        <taxon>Pseudomonadati</taxon>
        <taxon>Pseudomonadota</taxon>
        <taxon>Betaproteobacteria</taxon>
        <taxon>Nitrosomonadales</taxon>
        <taxon>Gallionellaceae</taxon>
        <taxon>Candidatus Nitrotoga</taxon>
    </lineage>
</organism>
<comment type="similarity">
    <text evidence="5">Belongs to the GTP cyclohydrolase I family. QueF type 1 subfamily.</text>
</comment>
<dbReference type="EC" id="1.7.1.13" evidence="5"/>
<dbReference type="PANTHER" id="PTHR34354:SF1">
    <property type="entry name" value="NADPH-DEPENDENT 7-CYANO-7-DEAZAGUANINE REDUCTASE"/>
    <property type="match status" value="1"/>
</dbReference>
<dbReference type="RefSeq" id="WP_239797192.1">
    <property type="nucleotide sequence ID" value="NZ_OU912926.1"/>
</dbReference>
<comment type="function">
    <text evidence="5">Catalyzes the NADPH-dependent reduction of 7-cyano-7-deazaguanine (preQ0) to 7-aminomethyl-7-deazaguanine (preQ1).</text>
</comment>
<accession>A0ABN8AL08</accession>
<comment type="catalytic activity">
    <reaction evidence="5">
        <text>7-aminomethyl-7-carbaguanine + 2 NADP(+) = 7-cyano-7-carbaguanine + 2 NADPH + 3 H(+)</text>
        <dbReference type="Rhea" id="RHEA:13409"/>
        <dbReference type="ChEBI" id="CHEBI:15378"/>
        <dbReference type="ChEBI" id="CHEBI:45075"/>
        <dbReference type="ChEBI" id="CHEBI:57783"/>
        <dbReference type="ChEBI" id="CHEBI:58349"/>
        <dbReference type="ChEBI" id="CHEBI:58703"/>
        <dbReference type="EC" id="1.7.1.13"/>
    </reaction>
</comment>
<dbReference type="Pfam" id="PF14489">
    <property type="entry name" value="QueF"/>
    <property type="match status" value="1"/>
</dbReference>
<evidence type="ECO:0000313" key="6">
    <source>
        <dbReference type="EMBL" id="CAG9933416.1"/>
    </source>
</evidence>
<evidence type="ECO:0000256" key="1">
    <source>
        <dbReference type="ARBA" id="ARBA00022490"/>
    </source>
</evidence>
<dbReference type="InterPro" id="IPR043133">
    <property type="entry name" value="GTP-CH-I_C/QueF"/>
</dbReference>
<feature type="binding site" evidence="5">
    <location>
        <begin position="61"/>
        <end position="63"/>
    </location>
    <ligand>
        <name>substrate</name>
    </ligand>
</feature>
<name>A0ABN8AL08_9PROT</name>
<evidence type="ECO:0000256" key="5">
    <source>
        <dbReference type="HAMAP-Rule" id="MF_00818"/>
    </source>
</evidence>
<evidence type="ECO:0000256" key="3">
    <source>
        <dbReference type="ARBA" id="ARBA00022857"/>
    </source>
</evidence>
<dbReference type="HAMAP" id="MF_00818">
    <property type="entry name" value="QueF_type1"/>
    <property type="match status" value="1"/>
</dbReference>
<dbReference type="PANTHER" id="PTHR34354">
    <property type="entry name" value="NADPH-DEPENDENT 7-CYANO-7-DEAZAGUANINE REDUCTASE"/>
    <property type="match status" value="1"/>
</dbReference>
<dbReference type="NCBIfam" id="TIGR03139">
    <property type="entry name" value="QueF-II"/>
    <property type="match status" value="1"/>
</dbReference>
<dbReference type="InterPro" id="IPR016856">
    <property type="entry name" value="QueF_type1"/>
</dbReference>
<protein>
    <recommendedName>
        <fullName evidence="5">NADPH-dependent 7-cyano-7-deazaguanine reductase</fullName>
        <ecNumber evidence="5">1.7.1.13</ecNumber>
    </recommendedName>
    <alternativeName>
        <fullName evidence="5">7-cyano-7-carbaguanine reductase</fullName>
    </alternativeName>
    <alternativeName>
        <fullName evidence="5">NADPH-dependent nitrile oxidoreductase</fullName>
    </alternativeName>
    <alternativeName>
        <fullName evidence="5">PreQ(0) reductase</fullName>
    </alternativeName>
</protein>
<dbReference type="EMBL" id="OU912926">
    <property type="protein sequence ID" value="CAG9933416.1"/>
    <property type="molecule type" value="Genomic_DNA"/>
</dbReference>
<proteinExistence type="inferred from homology"/>
<dbReference type="Gene3D" id="3.30.1130.10">
    <property type="match status" value="1"/>
</dbReference>
<evidence type="ECO:0000313" key="7">
    <source>
        <dbReference type="Proteomes" id="UP000839052"/>
    </source>
</evidence>
<dbReference type="SUPFAM" id="SSF55620">
    <property type="entry name" value="Tetrahydrobiopterin biosynthesis enzymes-like"/>
    <property type="match status" value="1"/>
</dbReference>
<comment type="pathway">
    <text evidence="5">tRNA modification; tRNA-queuosine biosynthesis.</text>
</comment>
<keyword evidence="4 5" id="KW-0560">Oxidoreductase</keyword>
<keyword evidence="3 5" id="KW-0521">NADP</keyword>
<dbReference type="Proteomes" id="UP000839052">
    <property type="component" value="Chromosome"/>
</dbReference>
<comment type="subcellular location">
    <subcellularLocation>
        <location evidence="5">Cytoplasm</location>
    </subcellularLocation>
</comment>
<feature type="active site" description="Proton donor" evidence="5">
    <location>
        <position position="46"/>
    </location>
</feature>
<dbReference type="InterPro" id="IPR029500">
    <property type="entry name" value="QueF"/>
</dbReference>
<reference evidence="6 7" key="1">
    <citation type="submission" date="2021-10" db="EMBL/GenBank/DDBJ databases">
        <authorList>
            <person name="Koch H."/>
        </authorList>
    </citation>
    <scope>NUCLEOTIDE SEQUENCE [LARGE SCALE GENOMIC DNA]</scope>
    <source>
        <strain evidence="6">6680</strain>
    </source>
</reference>
<evidence type="ECO:0000256" key="2">
    <source>
        <dbReference type="ARBA" id="ARBA00022785"/>
    </source>
</evidence>
<dbReference type="GO" id="GO:0033739">
    <property type="term" value="F:preQ1 synthase activity"/>
    <property type="evidence" value="ECO:0007669"/>
    <property type="project" value="UniProtKB-EC"/>
</dbReference>
<keyword evidence="2 5" id="KW-0671">Queuosine biosynthesis</keyword>
<feature type="active site" description="Thioimide intermediate" evidence="5">
    <location>
        <position position="39"/>
    </location>
</feature>